<dbReference type="Proteomes" id="UP000789525">
    <property type="component" value="Unassembled WGS sequence"/>
</dbReference>
<evidence type="ECO:0000313" key="2">
    <source>
        <dbReference type="Proteomes" id="UP000789525"/>
    </source>
</evidence>
<dbReference type="EMBL" id="CAJVPT010022028">
    <property type="protein sequence ID" value="CAG8658133.1"/>
    <property type="molecule type" value="Genomic_DNA"/>
</dbReference>
<protein>
    <submittedName>
        <fullName evidence="1">2705_t:CDS:1</fullName>
    </submittedName>
</protein>
<name>A0ACA9NLH0_9GLOM</name>
<organism evidence="1 2">
    <name type="scientific">Acaulospora colombiana</name>
    <dbReference type="NCBI Taxonomy" id="27376"/>
    <lineage>
        <taxon>Eukaryota</taxon>
        <taxon>Fungi</taxon>
        <taxon>Fungi incertae sedis</taxon>
        <taxon>Mucoromycota</taxon>
        <taxon>Glomeromycotina</taxon>
        <taxon>Glomeromycetes</taxon>
        <taxon>Diversisporales</taxon>
        <taxon>Acaulosporaceae</taxon>
        <taxon>Acaulospora</taxon>
    </lineage>
</organism>
<evidence type="ECO:0000313" key="1">
    <source>
        <dbReference type="EMBL" id="CAG8658133.1"/>
    </source>
</evidence>
<accession>A0ACA9NLH0</accession>
<keyword evidence="2" id="KW-1185">Reference proteome</keyword>
<gene>
    <name evidence="1" type="ORF">ACOLOM_LOCUS8489</name>
</gene>
<reference evidence="1" key="1">
    <citation type="submission" date="2021-06" db="EMBL/GenBank/DDBJ databases">
        <authorList>
            <person name="Kallberg Y."/>
            <person name="Tangrot J."/>
            <person name="Rosling A."/>
        </authorList>
    </citation>
    <scope>NUCLEOTIDE SEQUENCE</scope>
    <source>
        <strain evidence="1">CL356</strain>
    </source>
</reference>
<sequence length="137" mass="15361">MFKSEVLGCKWNRDAAVHEYHKSEKGVPRVAGWDHVFNEPNSTEMAMQEASTGPKRGTKDVQLKTNKRQIEIEEPRMGLGAETRFLVCMAIIEEALSLNNSDDLTPTPTFEVYRDFSRTLSALGTNSSMMYKSTAVA</sequence>
<proteinExistence type="predicted"/>
<comment type="caution">
    <text evidence="1">The sequence shown here is derived from an EMBL/GenBank/DDBJ whole genome shotgun (WGS) entry which is preliminary data.</text>
</comment>